<evidence type="ECO:0000313" key="4">
    <source>
        <dbReference type="Proteomes" id="UP000777438"/>
    </source>
</evidence>
<feature type="transmembrane region" description="Helical" evidence="2">
    <location>
        <begin position="492"/>
        <end position="510"/>
    </location>
</feature>
<gene>
    <name evidence="3" type="ORF">B0T10DRAFT_52795</name>
</gene>
<accession>A0A9P8W544</accession>
<dbReference type="EMBL" id="JAGPYM010000011">
    <property type="protein sequence ID" value="KAH6889489.1"/>
    <property type="molecule type" value="Genomic_DNA"/>
</dbReference>
<feature type="transmembrane region" description="Helical" evidence="2">
    <location>
        <begin position="247"/>
        <end position="265"/>
    </location>
</feature>
<sequence length="529" mass="59228">MARPHDNSLPPAGAVAHGHGHSHRRAAGYGAFPTTDRLNDALPPAPPTKQTTRAVAPDLLRGLLMLTMALDHTALALNTWEHGTGRNMEMDGVVIDGWNRPVAFVVRTLTHLCAPGFTFLLGVGVVYLGRSRTRMGWSTMRIAKYFAVRGFVLTMINVVLGLLVSGGQVWLMNFVLFSLAVDYFLAGMLWLLVDKTEPWLARVISARLKDDSADDDEDEDVEEPLLRPWGEVEPCVSARATNLSWHVHNAILLVLGVVSIWWNIWLSPTHGHCQLQSDHGTNLNTASNAGPDINSPAMSDNALLGIWFWIVQTDRVMSVFPPMAWLSFAILGLLYARIDLARPWSRRAILLGHSLVGLFFMLVFVLTRVLRFGNLSEDCLHTPEHVQHPDQNPYLVSVQSFLYIIKYPPDVAFWAFTLAGNFFLLALFAGIPTHVASRFTMLLDFGRAALFFYIAHLFMVFLFGGVLIAWLGHDVGIPNPNNPDTSRGIDNAWAYFAIWGILMLSMWPIVRWYGRFKATKPADSIWRFF</sequence>
<name>A0A9P8W544_9HYPO</name>
<evidence type="ECO:0000256" key="2">
    <source>
        <dbReference type="SAM" id="Phobius"/>
    </source>
</evidence>
<dbReference type="PANTHER" id="PTHR40407:SF1">
    <property type="entry name" value="HEPARAN-ALPHA-GLUCOSAMINIDE N-ACETYLTRANSFERASE CATALYTIC DOMAIN-CONTAINING PROTEIN"/>
    <property type="match status" value="1"/>
</dbReference>
<feature type="transmembrane region" description="Helical" evidence="2">
    <location>
        <begin position="411"/>
        <end position="429"/>
    </location>
</feature>
<feature type="transmembrane region" description="Helical" evidence="2">
    <location>
        <begin position="316"/>
        <end position="336"/>
    </location>
</feature>
<reference evidence="3 4" key="1">
    <citation type="journal article" date="2021" name="Nat. Commun.">
        <title>Genetic determinants of endophytism in the Arabidopsis root mycobiome.</title>
        <authorList>
            <person name="Mesny F."/>
            <person name="Miyauchi S."/>
            <person name="Thiergart T."/>
            <person name="Pickel B."/>
            <person name="Atanasova L."/>
            <person name="Karlsson M."/>
            <person name="Huettel B."/>
            <person name="Barry K.W."/>
            <person name="Haridas S."/>
            <person name="Chen C."/>
            <person name="Bauer D."/>
            <person name="Andreopoulos W."/>
            <person name="Pangilinan J."/>
            <person name="LaButti K."/>
            <person name="Riley R."/>
            <person name="Lipzen A."/>
            <person name="Clum A."/>
            <person name="Drula E."/>
            <person name="Henrissat B."/>
            <person name="Kohler A."/>
            <person name="Grigoriev I.V."/>
            <person name="Martin F.M."/>
            <person name="Hacquard S."/>
        </authorList>
    </citation>
    <scope>NUCLEOTIDE SEQUENCE [LARGE SCALE GENOMIC DNA]</scope>
    <source>
        <strain evidence="3 4">MPI-CAGE-CH-0241</strain>
    </source>
</reference>
<feature type="transmembrane region" description="Helical" evidence="2">
    <location>
        <begin position="170"/>
        <end position="193"/>
    </location>
</feature>
<organism evidence="3 4">
    <name type="scientific">Thelonectria olida</name>
    <dbReference type="NCBI Taxonomy" id="1576542"/>
    <lineage>
        <taxon>Eukaryota</taxon>
        <taxon>Fungi</taxon>
        <taxon>Dikarya</taxon>
        <taxon>Ascomycota</taxon>
        <taxon>Pezizomycotina</taxon>
        <taxon>Sordariomycetes</taxon>
        <taxon>Hypocreomycetidae</taxon>
        <taxon>Hypocreales</taxon>
        <taxon>Nectriaceae</taxon>
        <taxon>Thelonectria</taxon>
    </lineage>
</organism>
<evidence type="ECO:0000313" key="3">
    <source>
        <dbReference type="EMBL" id="KAH6889489.1"/>
    </source>
</evidence>
<proteinExistence type="predicted"/>
<dbReference type="Proteomes" id="UP000777438">
    <property type="component" value="Unassembled WGS sequence"/>
</dbReference>
<dbReference type="OrthoDB" id="2505607at2759"/>
<keyword evidence="2" id="KW-0472">Membrane</keyword>
<feature type="transmembrane region" description="Helical" evidence="2">
    <location>
        <begin position="142"/>
        <end position="164"/>
    </location>
</feature>
<feature type="region of interest" description="Disordered" evidence="1">
    <location>
        <begin position="1"/>
        <end position="30"/>
    </location>
</feature>
<protein>
    <recommendedName>
        <fullName evidence="5">Heparan-alpha-glucosaminide N-acetyltransferase catalytic domain-containing protein</fullName>
    </recommendedName>
</protein>
<dbReference type="AlphaFoldDB" id="A0A9P8W544"/>
<keyword evidence="4" id="KW-1185">Reference proteome</keyword>
<dbReference type="PANTHER" id="PTHR40407">
    <property type="entry name" value="MEMBRANE PROTEIN-LIKE PROTEIN"/>
    <property type="match status" value="1"/>
</dbReference>
<evidence type="ECO:0000256" key="1">
    <source>
        <dbReference type="SAM" id="MobiDB-lite"/>
    </source>
</evidence>
<feature type="transmembrane region" description="Helical" evidence="2">
    <location>
        <begin position="450"/>
        <end position="472"/>
    </location>
</feature>
<feature type="transmembrane region" description="Helical" evidence="2">
    <location>
        <begin position="109"/>
        <end position="130"/>
    </location>
</feature>
<comment type="caution">
    <text evidence="3">The sequence shown here is derived from an EMBL/GenBank/DDBJ whole genome shotgun (WGS) entry which is preliminary data.</text>
</comment>
<keyword evidence="2" id="KW-0812">Transmembrane</keyword>
<feature type="transmembrane region" description="Helical" evidence="2">
    <location>
        <begin position="348"/>
        <end position="367"/>
    </location>
</feature>
<keyword evidence="2" id="KW-1133">Transmembrane helix</keyword>
<evidence type="ECO:0008006" key="5">
    <source>
        <dbReference type="Google" id="ProtNLM"/>
    </source>
</evidence>